<evidence type="ECO:0000313" key="8">
    <source>
        <dbReference type="EMBL" id="TDQ19055.1"/>
    </source>
</evidence>
<reference evidence="8 9" key="1">
    <citation type="submission" date="2019-03" db="EMBL/GenBank/DDBJ databases">
        <title>Genomic Encyclopedia of Type Strains, Phase III (KMG-III): the genomes of soil and plant-associated and newly described type strains.</title>
        <authorList>
            <person name="Whitman W."/>
        </authorList>
    </citation>
    <scope>NUCLEOTIDE SEQUENCE [LARGE SCALE GENOMIC DNA]</scope>
    <source>
        <strain evidence="8 9">CECT 8446</strain>
    </source>
</reference>
<dbReference type="PANTHER" id="PTHR33452">
    <property type="entry name" value="OXIDOREDUCTASE CATD-RELATED"/>
    <property type="match status" value="1"/>
</dbReference>
<gene>
    <name evidence="8" type="ORF">DFQ04_0872</name>
</gene>
<evidence type="ECO:0000256" key="5">
    <source>
        <dbReference type="ARBA" id="ARBA00022989"/>
    </source>
</evidence>
<dbReference type="PANTHER" id="PTHR33452:SF1">
    <property type="entry name" value="INNER MEMBRANE PROTEIN YPHA-RELATED"/>
    <property type="match status" value="1"/>
</dbReference>
<comment type="subcellular location">
    <subcellularLocation>
        <location evidence="1">Cell membrane</location>
        <topology evidence="1">Multi-pass membrane protein</topology>
    </subcellularLocation>
</comment>
<dbReference type="InterPro" id="IPR032808">
    <property type="entry name" value="DoxX"/>
</dbReference>
<keyword evidence="3" id="KW-1003">Cell membrane</keyword>
<feature type="transmembrane region" description="Helical" evidence="7">
    <location>
        <begin position="12"/>
        <end position="36"/>
    </location>
</feature>
<evidence type="ECO:0000256" key="1">
    <source>
        <dbReference type="ARBA" id="ARBA00004651"/>
    </source>
</evidence>
<evidence type="ECO:0000313" key="9">
    <source>
        <dbReference type="Proteomes" id="UP000294535"/>
    </source>
</evidence>
<evidence type="ECO:0000256" key="3">
    <source>
        <dbReference type="ARBA" id="ARBA00022475"/>
    </source>
</evidence>
<dbReference type="RefSeq" id="WP_133553018.1">
    <property type="nucleotide sequence ID" value="NZ_SNYF01000005.1"/>
</dbReference>
<dbReference type="EMBL" id="SNYF01000005">
    <property type="protein sequence ID" value="TDQ19055.1"/>
    <property type="molecule type" value="Genomic_DNA"/>
</dbReference>
<comment type="caution">
    <text evidence="8">The sequence shown here is derived from an EMBL/GenBank/DDBJ whole genome shotgun (WGS) entry which is preliminary data.</text>
</comment>
<proteinExistence type="inferred from homology"/>
<name>A0A4R6TBK5_9BACT</name>
<keyword evidence="4 7" id="KW-0812">Transmembrane</keyword>
<evidence type="ECO:0000256" key="2">
    <source>
        <dbReference type="ARBA" id="ARBA00006679"/>
    </source>
</evidence>
<keyword evidence="6 7" id="KW-0472">Membrane</keyword>
<dbReference type="GO" id="GO:0005886">
    <property type="term" value="C:plasma membrane"/>
    <property type="evidence" value="ECO:0007669"/>
    <property type="project" value="UniProtKB-SubCell"/>
</dbReference>
<feature type="transmembrane region" description="Helical" evidence="7">
    <location>
        <begin position="67"/>
        <end position="94"/>
    </location>
</feature>
<sequence>MEGRNLYQTTFFNLGVLILRLGLGIYLLRASFSYLFEGKMEELTGFLTSLEWPMPELFAQLSQWVEFISAILILLGFRFGAFTMAFTLAIAVIFAHGGRILEDGMLPFTLSLSSFALGFLGCGKFSLDFYMLKTNSKS</sequence>
<organism evidence="8 9">
    <name type="scientific">Algoriphagus boseongensis</name>
    <dbReference type="NCBI Taxonomy" id="1442587"/>
    <lineage>
        <taxon>Bacteria</taxon>
        <taxon>Pseudomonadati</taxon>
        <taxon>Bacteroidota</taxon>
        <taxon>Cytophagia</taxon>
        <taxon>Cytophagales</taxon>
        <taxon>Cyclobacteriaceae</taxon>
        <taxon>Algoriphagus</taxon>
    </lineage>
</organism>
<comment type="similarity">
    <text evidence="2">Belongs to the DoxX family.</text>
</comment>
<evidence type="ECO:0000256" key="7">
    <source>
        <dbReference type="SAM" id="Phobius"/>
    </source>
</evidence>
<dbReference type="OrthoDB" id="825336at2"/>
<protein>
    <submittedName>
        <fullName evidence="8">Putative oxidoreductase</fullName>
    </submittedName>
</protein>
<dbReference type="AlphaFoldDB" id="A0A4R6TBK5"/>
<dbReference type="Pfam" id="PF07681">
    <property type="entry name" value="DoxX"/>
    <property type="match status" value="1"/>
</dbReference>
<evidence type="ECO:0000256" key="6">
    <source>
        <dbReference type="ARBA" id="ARBA00023136"/>
    </source>
</evidence>
<accession>A0A4R6TBK5</accession>
<dbReference type="InterPro" id="IPR051907">
    <property type="entry name" value="DoxX-like_oxidoreductase"/>
</dbReference>
<evidence type="ECO:0000256" key="4">
    <source>
        <dbReference type="ARBA" id="ARBA00022692"/>
    </source>
</evidence>
<dbReference type="Proteomes" id="UP000294535">
    <property type="component" value="Unassembled WGS sequence"/>
</dbReference>
<feature type="transmembrane region" description="Helical" evidence="7">
    <location>
        <begin position="106"/>
        <end position="127"/>
    </location>
</feature>
<keyword evidence="5 7" id="KW-1133">Transmembrane helix</keyword>
<keyword evidence="9" id="KW-1185">Reference proteome</keyword>